<evidence type="ECO:0000313" key="8">
    <source>
        <dbReference type="EMBL" id="MDY0871545.1"/>
    </source>
</evidence>
<keyword evidence="1" id="KW-0813">Transport</keyword>
<comment type="caution">
    <text evidence="8">The sequence shown here is derived from an EMBL/GenBank/DDBJ whole genome shotgun (WGS) entry which is preliminary data.</text>
</comment>
<keyword evidence="9" id="KW-1185">Reference proteome</keyword>
<proteinExistence type="predicted"/>
<organism evidence="8 9">
    <name type="scientific">Dongia rigui</name>
    <dbReference type="NCBI Taxonomy" id="940149"/>
    <lineage>
        <taxon>Bacteria</taxon>
        <taxon>Pseudomonadati</taxon>
        <taxon>Pseudomonadota</taxon>
        <taxon>Alphaproteobacteria</taxon>
        <taxon>Rhodospirillales</taxon>
        <taxon>Dongiaceae</taxon>
        <taxon>Dongia</taxon>
    </lineage>
</organism>
<keyword evidence="4 8" id="KW-0067">ATP-binding</keyword>
<feature type="domain" description="ABC transporter" evidence="7">
    <location>
        <begin position="10"/>
        <end position="209"/>
    </location>
</feature>
<reference evidence="8 9" key="1">
    <citation type="journal article" date="2013" name="Antonie Van Leeuwenhoek">
        <title>Dongia rigui sp. nov., isolated from freshwater of a large wetland in Korea.</title>
        <authorList>
            <person name="Baik K.S."/>
            <person name="Hwang Y.M."/>
            <person name="Choi J.S."/>
            <person name="Kwon J."/>
            <person name="Seong C.N."/>
        </authorList>
    </citation>
    <scope>NUCLEOTIDE SEQUENCE [LARGE SCALE GENOMIC DNA]</scope>
    <source>
        <strain evidence="8 9">04SU4-P</strain>
    </source>
</reference>
<dbReference type="NCBIfam" id="TIGR01189">
    <property type="entry name" value="ccmA"/>
    <property type="match status" value="1"/>
</dbReference>
<dbReference type="InterPro" id="IPR017871">
    <property type="entry name" value="ABC_transporter-like_CS"/>
</dbReference>
<keyword evidence="2" id="KW-0547">Nucleotide-binding</keyword>
<gene>
    <name evidence="8" type="primary">ccmA</name>
    <name evidence="8" type="ORF">SMD31_06410</name>
</gene>
<sequence>MSGKGPDHTLIASGIACRRSERLLFRELNFTLSAGQALMLRGPNGSGKSSLLRLLAGLLPMAEGTLTWRGRPVAEDRAAYRADLAYLGHLDALKPQLLVRENLQFWADLIGATVPVENALAKVGLGPCADFPAQHLSAGQRRRFGLARLLLKPVPIWLLDEPSTALDAHGQKLALDLIARHQAAGGIAIISSHDDLAVGQVTTLQLGGAA</sequence>
<evidence type="ECO:0000256" key="1">
    <source>
        <dbReference type="ARBA" id="ARBA00022448"/>
    </source>
</evidence>
<protein>
    <submittedName>
        <fullName evidence="8">Heme ABC exporter ATP-binding protein CcmA</fullName>
    </submittedName>
</protein>
<dbReference type="InterPro" id="IPR003593">
    <property type="entry name" value="AAA+_ATPase"/>
</dbReference>
<keyword evidence="5" id="KW-1278">Translocase</keyword>
<dbReference type="GO" id="GO:0005524">
    <property type="term" value="F:ATP binding"/>
    <property type="evidence" value="ECO:0007669"/>
    <property type="project" value="UniProtKB-KW"/>
</dbReference>
<evidence type="ECO:0000259" key="7">
    <source>
        <dbReference type="PROSITE" id="PS50893"/>
    </source>
</evidence>
<evidence type="ECO:0000256" key="2">
    <source>
        <dbReference type="ARBA" id="ARBA00022741"/>
    </source>
</evidence>
<dbReference type="InterPro" id="IPR027417">
    <property type="entry name" value="P-loop_NTPase"/>
</dbReference>
<dbReference type="Pfam" id="PF00005">
    <property type="entry name" value="ABC_tran"/>
    <property type="match status" value="1"/>
</dbReference>
<dbReference type="RefSeq" id="WP_320499977.1">
    <property type="nucleotide sequence ID" value="NZ_JAXCLX010000001.1"/>
</dbReference>
<dbReference type="Gene3D" id="3.40.50.300">
    <property type="entry name" value="P-loop containing nucleotide triphosphate hydrolases"/>
    <property type="match status" value="1"/>
</dbReference>
<dbReference type="EMBL" id="JAXCLX010000001">
    <property type="protein sequence ID" value="MDY0871545.1"/>
    <property type="molecule type" value="Genomic_DNA"/>
</dbReference>
<dbReference type="Proteomes" id="UP001271769">
    <property type="component" value="Unassembled WGS sequence"/>
</dbReference>
<dbReference type="SMART" id="SM00382">
    <property type="entry name" value="AAA"/>
    <property type="match status" value="1"/>
</dbReference>
<evidence type="ECO:0000256" key="3">
    <source>
        <dbReference type="ARBA" id="ARBA00022748"/>
    </source>
</evidence>
<dbReference type="NCBIfam" id="NF010061">
    <property type="entry name" value="PRK13538.1"/>
    <property type="match status" value="1"/>
</dbReference>
<dbReference type="PROSITE" id="PS00211">
    <property type="entry name" value="ABC_TRANSPORTER_1"/>
    <property type="match status" value="1"/>
</dbReference>
<keyword evidence="3" id="KW-0201">Cytochrome c-type biogenesis</keyword>
<keyword evidence="6" id="KW-0472">Membrane</keyword>
<accession>A0ABU5DW62</accession>
<evidence type="ECO:0000256" key="6">
    <source>
        <dbReference type="ARBA" id="ARBA00023136"/>
    </source>
</evidence>
<dbReference type="PANTHER" id="PTHR43499">
    <property type="entry name" value="ABC TRANSPORTER I FAMILY MEMBER 1"/>
    <property type="match status" value="1"/>
</dbReference>
<dbReference type="PANTHER" id="PTHR43499:SF1">
    <property type="entry name" value="ABC TRANSPORTER I FAMILY MEMBER 1"/>
    <property type="match status" value="1"/>
</dbReference>
<evidence type="ECO:0000256" key="5">
    <source>
        <dbReference type="ARBA" id="ARBA00022967"/>
    </source>
</evidence>
<evidence type="ECO:0000313" key="9">
    <source>
        <dbReference type="Proteomes" id="UP001271769"/>
    </source>
</evidence>
<evidence type="ECO:0000256" key="4">
    <source>
        <dbReference type="ARBA" id="ARBA00022840"/>
    </source>
</evidence>
<dbReference type="PROSITE" id="PS50893">
    <property type="entry name" value="ABC_TRANSPORTER_2"/>
    <property type="match status" value="1"/>
</dbReference>
<dbReference type="InterPro" id="IPR003439">
    <property type="entry name" value="ABC_transporter-like_ATP-bd"/>
</dbReference>
<dbReference type="SUPFAM" id="SSF52540">
    <property type="entry name" value="P-loop containing nucleoside triphosphate hydrolases"/>
    <property type="match status" value="1"/>
</dbReference>
<name>A0ABU5DW62_9PROT</name>
<dbReference type="InterPro" id="IPR005895">
    <property type="entry name" value="ABC_transptr_haem_export_CcmA"/>
</dbReference>